<evidence type="ECO:0000256" key="5">
    <source>
        <dbReference type="ARBA" id="ARBA00023254"/>
    </source>
</evidence>
<dbReference type="Proteomes" id="UP000694580">
    <property type="component" value="Chromosome 4"/>
</dbReference>
<dbReference type="PROSITE" id="PS50815">
    <property type="entry name" value="HORMA"/>
    <property type="match status" value="1"/>
</dbReference>
<dbReference type="Ensembl" id="ENSDCDT00010013991.1">
    <property type="protein sequence ID" value="ENSDCDP00010013277.1"/>
    <property type="gene ID" value="ENSDCDG00010006063.1"/>
</dbReference>
<protein>
    <recommendedName>
        <fullName evidence="6">HORMA domain-containing protein</fullName>
    </recommendedName>
</protein>
<proteinExistence type="predicted"/>
<dbReference type="InterPro" id="IPR003511">
    <property type="entry name" value="HORMA_dom"/>
</dbReference>
<dbReference type="Pfam" id="PF02301">
    <property type="entry name" value="HORMA"/>
    <property type="match status" value="1"/>
</dbReference>
<dbReference type="InterPro" id="IPR051294">
    <property type="entry name" value="HORMA_MeioticProgression"/>
</dbReference>
<dbReference type="GO" id="GO:0005694">
    <property type="term" value="C:chromosome"/>
    <property type="evidence" value="ECO:0007669"/>
    <property type="project" value="UniProtKB-SubCell"/>
</dbReference>
<keyword evidence="8" id="KW-1185">Reference proteome</keyword>
<evidence type="ECO:0000313" key="8">
    <source>
        <dbReference type="Proteomes" id="UP000694580"/>
    </source>
</evidence>
<evidence type="ECO:0000256" key="3">
    <source>
        <dbReference type="ARBA" id="ARBA00022454"/>
    </source>
</evidence>
<dbReference type="SUPFAM" id="SSF56019">
    <property type="entry name" value="The spindle assembly checkpoint protein mad2"/>
    <property type="match status" value="1"/>
</dbReference>
<keyword evidence="4" id="KW-0539">Nucleus</keyword>
<evidence type="ECO:0000313" key="7">
    <source>
        <dbReference type="Ensembl" id="ENSDCDP00010013277.1"/>
    </source>
</evidence>
<dbReference type="GeneTree" id="ENSGT00390000018130"/>
<dbReference type="InterPro" id="IPR036570">
    <property type="entry name" value="HORMA_dom_sf"/>
</dbReference>
<evidence type="ECO:0000256" key="2">
    <source>
        <dbReference type="ARBA" id="ARBA00004286"/>
    </source>
</evidence>
<organism evidence="7 8">
    <name type="scientific">Denticeps clupeoides</name>
    <name type="common">denticle herring</name>
    <dbReference type="NCBI Taxonomy" id="299321"/>
    <lineage>
        <taxon>Eukaryota</taxon>
        <taxon>Metazoa</taxon>
        <taxon>Chordata</taxon>
        <taxon>Craniata</taxon>
        <taxon>Vertebrata</taxon>
        <taxon>Euteleostomi</taxon>
        <taxon>Actinopterygii</taxon>
        <taxon>Neopterygii</taxon>
        <taxon>Teleostei</taxon>
        <taxon>Clupei</taxon>
        <taxon>Clupeiformes</taxon>
        <taxon>Denticipitoidei</taxon>
        <taxon>Denticipitidae</taxon>
        <taxon>Denticeps</taxon>
    </lineage>
</organism>
<keyword evidence="5" id="KW-0469">Meiosis</keyword>
<dbReference type="AlphaFoldDB" id="A0AAY4AWW2"/>
<sequence length="256" mass="28958">MAASNVASQRATLLSTVDGPVPRRQSGRRSSPLVFVKRMMALATSSITYLRGSSPKARLLRMPSSVSNHISYSIFKPYFTVNLCFICHFDALDKSYHIIESYQFKFTYSENNDVGVRVTMEDTKKASVLLIRKLFLLMQNLSVLPGDVLLNMKLYYYDDVTPPDYEPPGFRKGVYDCLWFEGTAVHCKVGELCTPYHGLKVRVAVEQGRLAAPQEGTEKPRPQVMTVRERKFTFSSAESVAQFKKPVRNKVTPSSY</sequence>
<name>A0AAY4AWW2_9TELE</name>
<dbReference type="Gene3D" id="3.30.900.10">
    <property type="entry name" value="HORMA domain"/>
    <property type="match status" value="1"/>
</dbReference>
<reference evidence="7" key="2">
    <citation type="submission" date="2025-08" db="UniProtKB">
        <authorList>
            <consortium name="Ensembl"/>
        </authorList>
    </citation>
    <scope>IDENTIFICATION</scope>
</reference>
<dbReference type="PANTHER" id="PTHR48225:SF4">
    <property type="entry name" value="ZEBRAFISH TESTIS-EXPRESSED 38"/>
    <property type="match status" value="1"/>
</dbReference>
<reference evidence="7 8" key="1">
    <citation type="submission" date="2020-06" db="EMBL/GenBank/DDBJ databases">
        <authorList>
            <consortium name="Wellcome Sanger Institute Data Sharing"/>
        </authorList>
    </citation>
    <scope>NUCLEOTIDE SEQUENCE [LARGE SCALE GENOMIC DNA]</scope>
</reference>
<reference evidence="7" key="3">
    <citation type="submission" date="2025-09" db="UniProtKB">
        <authorList>
            <consortium name="Ensembl"/>
        </authorList>
    </citation>
    <scope>IDENTIFICATION</scope>
</reference>
<dbReference type="GO" id="GO:0005634">
    <property type="term" value="C:nucleus"/>
    <property type="evidence" value="ECO:0007669"/>
    <property type="project" value="UniProtKB-SubCell"/>
</dbReference>
<dbReference type="PANTHER" id="PTHR48225">
    <property type="entry name" value="HORMA DOMAIN-CONTAINING PROTEIN 1"/>
    <property type="match status" value="1"/>
</dbReference>
<keyword evidence="3" id="KW-0158">Chromosome</keyword>
<evidence type="ECO:0000256" key="4">
    <source>
        <dbReference type="ARBA" id="ARBA00023242"/>
    </source>
</evidence>
<dbReference type="GO" id="GO:0051321">
    <property type="term" value="P:meiotic cell cycle"/>
    <property type="evidence" value="ECO:0007669"/>
    <property type="project" value="UniProtKB-KW"/>
</dbReference>
<feature type="domain" description="HORMA" evidence="6">
    <location>
        <begin position="1"/>
        <end position="203"/>
    </location>
</feature>
<evidence type="ECO:0000256" key="1">
    <source>
        <dbReference type="ARBA" id="ARBA00004123"/>
    </source>
</evidence>
<evidence type="ECO:0000259" key="6">
    <source>
        <dbReference type="PROSITE" id="PS50815"/>
    </source>
</evidence>
<accession>A0AAY4AWW2</accession>
<comment type="subcellular location">
    <subcellularLocation>
        <location evidence="2">Chromosome</location>
    </subcellularLocation>
    <subcellularLocation>
        <location evidence="1">Nucleus</location>
    </subcellularLocation>
</comment>